<protein>
    <submittedName>
        <fullName evidence="1">Uncharacterized protein</fullName>
    </submittedName>
</protein>
<dbReference type="RefSeq" id="WP_002726537.1">
    <property type="nucleotide sequence ID" value="NZ_AHNP02000007.1"/>
</dbReference>
<organism evidence="1 2">
    <name type="scientific">Leptospira borgpetersenii serovar Javanica str. UI 09931</name>
    <dbReference type="NCBI Taxonomy" id="1049767"/>
    <lineage>
        <taxon>Bacteria</taxon>
        <taxon>Pseudomonadati</taxon>
        <taxon>Spirochaetota</taxon>
        <taxon>Spirochaetia</taxon>
        <taxon>Leptospirales</taxon>
        <taxon>Leptospiraceae</taxon>
        <taxon>Leptospira</taxon>
    </lineage>
</organism>
<sequence>MFSQNLFQRKPASLPNLFDTVHNSPDSFYKHFNDNLPQDKRRITILLGLFN</sequence>
<reference evidence="1 2" key="1">
    <citation type="submission" date="2013-04" db="EMBL/GenBank/DDBJ databases">
        <authorList>
            <person name="Harkins D.M."/>
            <person name="Durkin A.S."/>
            <person name="Brinkac L.M."/>
            <person name="Haft D.H."/>
            <person name="Selengut J.D."/>
            <person name="Sanka R."/>
            <person name="DePew J."/>
            <person name="Purushe J."/>
            <person name="Chanthongthip A."/>
            <person name="Lattana O."/>
            <person name="Phetsouvanh R."/>
            <person name="Newton P.N."/>
            <person name="Vinetz J.M."/>
            <person name="Sutton G.G."/>
            <person name="Nierman W.C."/>
            <person name="Fouts D.E."/>
        </authorList>
    </citation>
    <scope>NUCLEOTIDE SEQUENCE [LARGE SCALE GENOMIC DNA]</scope>
    <source>
        <strain evidence="1 2">UI 09931</strain>
    </source>
</reference>
<evidence type="ECO:0000313" key="2">
    <source>
        <dbReference type="Proteomes" id="UP000014570"/>
    </source>
</evidence>
<dbReference type="EMBL" id="AHNP02000007">
    <property type="protein sequence ID" value="EPG57651.1"/>
    <property type="molecule type" value="Genomic_DNA"/>
</dbReference>
<accession>A0AAV3JAJ4</accession>
<evidence type="ECO:0000313" key="1">
    <source>
        <dbReference type="EMBL" id="EPG57651.1"/>
    </source>
</evidence>
<name>A0AAV3JAJ4_LEPBO</name>
<gene>
    <name evidence="1" type="ORF">LEP1GSC103_3251</name>
</gene>
<dbReference type="Proteomes" id="UP000014570">
    <property type="component" value="Unassembled WGS sequence"/>
</dbReference>
<dbReference type="GeneID" id="61175761"/>
<comment type="caution">
    <text evidence="1">The sequence shown here is derived from an EMBL/GenBank/DDBJ whole genome shotgun (WGS) entry which is preliminary data.</text>
</comment>
<dbReference type="AlphaFoldDB" id="A0AAV3JAJ4"/>
<proteinExistence type="predicted"/>